<dbReference type="InterPro" id="IPR011749">
    <property type="entry name" value="CHP02243"/>
</dbReference>
<evidence type="ECO:0000313" key="2">
    <source>
        <dbReference type="EMBL" id="GES11943.1"/>
    </source>
</evidence>
<feature type="region of interest" description="Disordered" evidence="1">
    <location>
        <begin position="733"/>
        <end position="752"/>
    </location>
</feature>
<dbReference type="OrthoDB" id="9027184at2"/>
<accession>A0A5M3WZR5</accession>
<name>A0A5M3WZR5_9ACTN</name>
<proteinExistence type="predicted"/>
<evidence type="ECO:0000256" key="1">
    <source>
        <dbReference type="SAM" id="MobiDB-lite"/>
    </source>
</evidence>
<keyword evidence="3" id="KW-1185">Reference proteome</keyword>
<gene>
    <name evidence="2" type="ORF">Amac_055400</name>
</gene>
<protein>
    <submittedName>
        <fullName evidence="2">Putative baseplate assembly protein</fullName>
    </submittedName>
</protein>
<sequence length="752" mass="81708">MTPQECGHPRRRDLVRAAAGINGIDYLEVSPTDQRELSVHFLHPLPALTEDNFRIDGGTRVRGVAVEAVVSIAAEVIVLRTAVAGDFSAYTLRLVTSAVDPEPPAGFDPALAEVVFSFKVNCDSGLDCAVPGHRHPPPEPSPRLSYLAKDYASFRRLLLDRLSETIPDWTERSPADLGIVLVELLAYAGDHLSYFQDSVATEAYLGTARRRPSVRRHARLVGYPMHEGASARAWLVFETDADRAGPPRGTAVAADAEVVFETMHDVPMLTVSRNAIAFHTWSDSRCTLPVGATRATLLGDAAVLGLARGDVLVLEEVRGCASGLPQDADRTHRHPVRLASDPVGRLDPLTGEKVTDIRWHDDDALPFALCLAEFDDGAGGTVRAAVARANVALADHGLSVDVTLGPVPVEGVYRPELPGIGLTHAVPYERQGAASTQTRTDPRAALPAIRLSGEGELWEPRRDLLRSDRFAPEFVVEMEEDRRAVLRFGDGVLGRAPAPGTLFTARHRLGGGTTGNVGAGALARLVTPLPGVTVSNPLPAEGGRDPEPIRQVKLDAPQAFQVQERAVTAADYAAAAQRHPEVHRAAATRRWTGSWHTMFVTVDRRGGQPVDAAFEAALRRFLEPFRMAGYDLEIDGPRYVPLELALTVCARPHHVRQNVEAALVEAFARFFHPDNFTFGQPVYLSQVLARAAEVPGVDRIARVDAFHRYGQEPRGEIEQGFLRVHRLEIAQLDNDPGDPERGRLTVSVRGGL</sequence>
<evidence type="ECO:0000313" key="3">
    <source>
        <dbReference type="Proteomes" id="UP000331127"/>
    </source>
</evidence>
<dbReference type="EMBL" id="BLAE01000033">
    <property type="protein sequence ID" value="GES11943.1"/>
    <property type="molecule type" value="Genomic_DNA"/>
</dbReference>
<organism evidence="2 3">
    <name type="scientific">Acrocarpospora macrocephala</name>
    <dbReference type="NCBI Taxonomy" id="150177"/>
    <lineage>
        <taxon>Bacteria</taxon>
        <taxon>Bacillati</taxon>
        <taxon>Actinomycetota</taxon>
        <taxon>Actinomycetes</taxon>
        <taxon>Streptosporangiales</taxon>
        <taxon>Streptosporangiaceae</taxon>
        <taxon>Acrocarpospora</taxon>
    </lineage>
</organism>
<comment type="caution">
    <text evidence="2">The sequence shown here is derived from an EMBL/GenBank/DDBJ whole genome shotgun (WGS) entry which is preliminary data.</text>
</comment>
<dbReference type="RefSeq" id="WP_155357287.1">
    <property type="nucleotide sequence ID" value="NZ_BAAAHL010000038.1"/>
</dbReference>
<dbReference type="NCBIfam" id="TIGR02243">
    <property type="entry name" value="putative baseplate assembly protein"/>
    <property type="match status" value="1"/>
</dbReference>
<dbReference type="AlphaFoldDB" id="A0A5M3WZR5"/>
<reference evidence="2 3" key="1">
    <citation type="submission" date="2019-10" db="EMBL/GenBank/DDBJ databases">
        <title>Whole genome shotgun sequence of Acrocarpospora macrocephala NBRC 16266.</title>
        <authorList>
            <person name="Ichikawa N."/>
            <person name="Kimura A."/>
            <person name="Kitahashi Y."/>
            <person name="Komaki H."/>
            <person name="Oguchi A."/>
        </authorList>
    </citation>
    <scope>NUCLEOTIDE SEQUENCE [LARGE SCALE GENOMIC DNA]</scope>
    <source>
        <strain evidence="2 3">NBRC 16266</strain>
    </source>
</reference>
<dbReference type="Proteomes" id="UP000331127">
    <property type="component" value="Unassembled WGS sequence"/>
</dbReference>